<comment type="caution">
    <text evidence="7">The sequence shown here is derived from an EMBL/GenBank/DDBJ whole genome shotgun (WGS) entry which is preliminary data.</text>
</comment>
<dbReference type="Gene3D" id="3.90.1310.10">
    <property type="entry name" value="Penicillin-binding protein 2a (Domain 2)"/>
    <property type="match status" value="1"/>
</dbReference>
<keyword evidence="4" id="KW-1133">Transmembrane helix</keyword>
<dbReference type="GO" id="GO:0004180">
    <property type="term" value="F:carboxypeptidase activity"/>
    <property type="evidence" value="ECO:0007669"/>
    <property type="project" value="UniProtKB-KW"/>
</dbReference>
<keyword evidence="3 4" id="KW-0472">Membrane</keyword>
<comment type="subcellular location">
    <subcellularLocation>
        <location evidence="1">Membrane</location>
    </subcellularLocation>
</comment>
<dbReference type="SUPFAM" id="SSF56519">
    <property type="entry name" value="Penicillin binding protein dimerisation domain"/>
    <property type="match status" value="1"/>
</dbReference>
<dbReference type="AlphaFoldDB" id="A0A9J6PBL1"/>
<dbReference type="InterPro" id="IPR001460">
    <property type="entry name" value="PCN-bd_Tpept"/>
</dbReference>
<proteinExistence type="predicted"/>
<evidence type="ECO:0000256" key="4">
    <source>
        <dbReference type="SAM" id="Phobius"/>
    </source>
</evidence>
<gene>
    <name evidence="7" type="ORF">NJQ99_00835</name>
</gene>
<dbReference type="PANTHER" id="PTHR30627">
    <property type="entry name" value="PEPTIDOGLYCAN D,D-TRANSPEPTIDASE"/>
    <property type="match status" value="1"/>
</dbReference>
<accession>A0A9J6PBL1</accession>
<keyword evidence="2" id="KW-0121">Carboxypeptidase</keyword>
<dbReference type="InterPro" id="IPR036138">
    <property type="entry name" value="PBP_dimer_sf"/>
</dbReference>
<dbReference type="InterPro" id="IPR050515">
    <property type="entry name" value="Beta-lactam/transpept"/>
</dbReference>
<protein>
    <submittedName>
        <fullName evidence="7">Penicillin-binding protein 2</fullName>
    </submittedName>
</protein>
<dbReference type="InterPro" id="IPR012338">
    <property type="entry name" value="Beta-lactam/transpept-like"/>
</dbReference>
<keyword evidence="8" id="KW-1185">Reference proteome</keyword>
<evidence type="ECO:0000259" key="5">
    <source>
        <dbReference type="Pfam" id="PF00905"/>
    </source>
</evidence>
<dbReference type="InterPro" id="IPR005311">
    <property type="entry name" value="PBP_dimer"/>
</dbReference>
<dbReference type="GO" id="GO:0071555">
    <property type="term" value="P:cell wall organization"/>
    <property type="evidence" value="ECO:0007669"/>
    <property type="project" value="TreeGrafter"/>
</dbReference>
<evidence type="ECO:0000256" key="2">
    <source>
        <dbReference type="ARBA" id="ARBA00022645"/>
    </source>
</evidence>
<evidence type="ECO:0000313" key="7">
    <source>
        <dbReference type="EMBL" id="MCP1334947.1"/>
    </source>
</evidence>
<reference evidence="7" key="1">
    <citation type="submission" date="2022-06" db="EMBL/GenBank/DDBJ databases">
        <title>Isolation and Genomics of Futiania mangrovii gen. nov., sp. nov., a Rare and Metabolically-versatile member in the Class Alphaproteobacteria.</title>
        <authorList>
            <person name="Liu L."/>
            <person name="Huang W.-C."/>
            <person name="Pan J."/>
            <person name="Li J."/>
            <person name="Huang Y."/>
            <person name="Du H."/>
            <person name="Liu Y."/>
            <person name="Li M."/>
        </authorList>
    </citation>
    <scope>NUCLEOTIDE SEQUENCE</scope>
    <source>
        <strain evidence="7">FT118</strain>
    </source>
</reference>
<keyword evidence="4" id="KW-0812">Transmembrane</keyword>
<dbReference type="Gene3D" id="3.40.710.10">
    <property type="entry name" value="DD-peptidase/beta-lactamase superfamily"/>
    <property type="match status" value="1"/>
</dbReference>
<feature type="domain" description="Penicillin-binding protein dimerisation" evidence="6">
    <location>
        <begin position="78"/>
        <end position="189"/>
    </location>
</feature>
<organism evidence="7 8">
    <name type="scientific">Futiania mangrovi</name>
    <dbReference type="NCBI Taxonomy" id="2959716"/>
    <lineage>
        <taxon>Bacteria</taxon>
        <taxon>Pseudomonadati</taxon>
        <taxon>Pseudomonadota</taxon>
        <taxon>Alphaproteobacteria</taxon>
        <taxon>Futianiales</taxon>
        <taxon>Futianiaceae</taxon>
        <taxon>Futiania</taxon>
    </lineage>
</organism>
<dbReference type="Pfam" id="PF00905">
    <property type="entry name" value="Transpeptidase"/>
    <property type="match status" value="1"/>
</dbReference>
<dbReference type="GO" id="GO:0008658">
    <property type="term" value="F:penicillin binding"/>
    <property type="evidence" value="ECO:0007669"/>
    <property type="project" value="InterPro"/>
</dbReference>
<sequence>MTDVTYAKPRPHAPARTRRVLRLDGEQRAAMETGRNRMALAAVVFAAAFGVLGMRLVDLGVLRDAGEPVAAAMTSQLSAGRADIVDRNGVLLATELPTASLFADARRVLDPADAARRLVRVLPELDEAQVLGRLDSRKAFVWIARALTPRQQEAVLNLGIPGLDFVREERRVYPQGRAAPHIVGFVDVDNRGIAGMEKAFEQALTDPERAGKPLALSIDLRVQHILRDALAAQMSKHQAIGATGLVMDVRTGELLAMVSLPDFDPNQPAQFEPERLFNRATLGVYEMGSTFKIFNTAMALDSGAVRVNDSFDASKPIKIGRFTINDYHGKHRWLSVPEVFKYSSNIGSARMALAVGAETQRAYLRDLGLLEAAVLEVPEVGKPLVPSPWREVNTLTVSYGHGLAVTPVQLAGAVAAVVNGGRKVVPTLLRQDHATPGEQVISARTSALMRDLMRLAVLDGTGRNADVPGYPVIGKTGTAEKANAGGYARKALLSSFVGAFPAHDPRFLVLAVIDEPKPTPDTHGYATGGWVAAPAVREVVARLGPLYGLRPSLPQEGPNPDVRVASFTVND</sequence>
<evidence type="ECO:0000256" key="3">
    <source>
        <dbReference type="ARBA" id="ARBA00023136"/>
    </source>
</evidence>
<dbReference type="SUPFAM" id="SSF56601">
    <property type="entry name" value="beta-lactamase/transpeptidase-like"/>
    <property type="match status" value="1"/>
</dbReference>
<dbReference type="GO" id="GO:0005886">
    <property type="term" value="C:plasma membrane"/>
    <property type="evidence" value="ECO:0007669"/>
    <property type="project" value="TreeGrafter"/>
</dbReference>
<evidence type="ECO:0000259" key="6">
    <source>
        <dbReference type="Pfam" id="PF03717"/>
    </source>
</evidence>
<evidence type="ECO:0000313" key="8">
    <source>
        <dbReference type="Proteomes" id="UP001055804"/>
    </source>
</evidence>
<dbReference type="Proteomes" id="UP001055804">
    <property type="component" value="Unassembled WGS sequence"/>
</dbReference>
<dbReference type="Pfam" id="PF03717">
    <property type="entry name" value="PBP_dimer"/>
    <property type="match status" value="1"/>
</dbReference>
<feature type="transmembrane region" description="Helical" evidence="4">
    <location>
        <begin position="38"/>
        <end position="57"/>
    </location>
</feature>
<dbReference type="PANTHER" id="PTHR30627:SF1">
    <property type="entry name" value="PEPTIDOGLYCAN D,D-TRANSPEPTIDASE FTSI"/>
    <property type="match status" value="1"/>
</dbReference>
<dbReference type="Gene3D" id="3.30.450.330">
    <property type="match status" value="1"/>
</dbReference>
<dbReference type="RefSeq" id="WP_269330909.1">
    <property type="nucleotide sequence ID" value="NZ_JAMZFT010000001.1"/>
</dbReference>
<dbReference type="EMBL" id="JAMZFT010000001">
    <property type="protein sequence ID" value="MCP1334947.1"/>
    <property type="molecule type" value="Genomic_DNA"/>
</dbReference>
<keyword evidence="2" id="KW-0378">Hydrolase</keyword>
<feature type="domain" description="Penicillin-binding protein transpeptidase" evidence="5">
    <location>
        <begin position="244"/>
        <end position="539"/>
    </location>
</feature>
<keyword evidence="2" id="KW-0645">Protease</keyword>
<name>A0A9J6PBL1_9PROT</name>
<evidence type="ECO:0000256" key="1">
    <source>
        <dbReference type="ARBA" id="ARBA00004370"/>
    </source>
</evidence>